<dbReference type="Gene3D" id="3.30.565.10">
    <property type="entry name" value="Histidine kinase-like ATPase, C-terminal domain"/>
    <property type="match status" value="1"/>
</dbReference>
<dbReference type="InterPro" id="IPR036890">
    <property type="entry name" value="HATPase_C_sf"/>
</dbReference>
<proteinExistence type="predicted"/>
<evidence type="ECO:0000313" key="1">
    <source>
        <dbReference type="EMBL" id="RAR75688.1"/>
    </source>
</evidence>
<accession>A0A328YNM2</accession>
<dbReference type="RefSeq" id="WP_112112048.1">
    <property type="nucleotide sequence ID" value="NZ_QLSZ01000001.1"/>
</dbReference>
<dbReference type="EMBL" id="QLSZ01000001">
    <property type="protein sequence ID" value="RAR75688.1"/>
    <property type="molecule type" value="Genomic_DNA"/>
</dbReference>
<organism evidence="1 2">
    <name type="scientific">Flavobacterium aciduliphilum</name>
    <dbReference type="NCBI Taxonomy" id="1101402"/>
    <lineage>
        <taxon>Bacteria</taxon>
        <taxon>Pseudomonadati</taxon>
        <taxon>Bacteroidota</taxon>
        <taxon>Flavobacteriia</taxon>
        <taxon>Flavobacteriales</taxon>
        <taxon>Flavobacteriaceae</taxon>
        <taxon>Flavobacterium</taxon>
    </lineage>
</organism>
<keyword evidence="2" id="KW-1185">Reference proteome</keyword>
<dbReference type="SUPFAM" id="SSF55874">
    <property type="entry name" value="ATPase domain of HSP90 chaperone/DNA topoisomerase II/histidine kinase"/>
    <property type="match status" value="1"/>
</dbReference>
<gene>
    <name evidence="1" type="ORF">CLV55_101388</name>
</gene>
<name>A0A328YNM2_9FLAO</name>
<dbReference type="OrthoDB" id="9786919at2"/>
<evidence type="ECO:0008006" key="3">
    <source>
        <dbReference type="Google" id="ProtNLM"/>
    </source>
</evidence>
<dbReference type="Proteomes" id="UP000248840">
    <property type="component" value="Unassembled WGS sequence"/>
</dbReference>
<comment type="caution">
    <text evidence="1">The sequence shown here is derived from an EMBL/GenBank/DDBJ whole genome shotgun (WGS) entry which is preliminary data.</text>
</comment>
<dbReference type="AlphaFoldDB" id="A0A328YNM2"/>
<protein>
    <recommendedName>
        <fullName evidence="3">Histidine kinase/DNA gyrase B/HSP90-like ATPase</fullName>
    </recommendedName>
</protein>
<evidence type="ECO:0000313" key="2">
    <source>
        <dbReference type="Proteomes" id="UP000248840"/>
    </source>
</evidence>
<sequence>MSDILTCYNCHSKPCKQTKNDTFDICQYGVSFVNRHGNIEKKEPKIPLSTIAKNLRHEINPILQSIIEQATILDPNLSTKIISLDKPLSIIIGNTVILDNFIQMITGVHEFHSTPSNISQKPINLKNVIEYYFGIYSIIKENDRAENITLNNLINRDYTIEFYSDFIKYIIVILIDNIWKYSTNNSTVTISVVNKKKDSYNIEFTNQSNYIPNNINLFEMGSKVNENSKGFGFGLYWIKTLEDSYNNLIQNTTENRLLISHEQILTKKNTAFQKFKIENINLKINSL</sequence>
<reference evidence="1 2" key="1">
    <citation type="submission" date="2018-06" db="EMBL/GenBank/DDBJ databases">
        <title>Genomic Encyclopedia of Archaeal and Bacterial Type Strains, Phase II (KMG-II): from individual species to whole genera.</title>
        <authorList>
            <person name="Goeker M."/>
        </authorList>
    </citation>
    <scope>NUCLEOTIDE SEQUENCE [LARGE SCALE GENOMIC DNA]</scope>
    <source>
        <strain evidence="1 2">DSM 25663</strain>
    </source>
</reference>